<dbReference type="EMBL" id="NEDP02005560">
    <property type="protein sequence ID" value="OWF38633.1"/>
    <property type="molecule type" value="Genomic_DNA"/>
</dbReference>
<dbReference type="GO" id="GO:0008270">
    <property type="term" value="F:zinc ion binding"/>
    <property type="evidence" value="ECO:0007669"/>
    <property type="project" value="UniProtKB-KW"/>
</dbReference>
<dbReference type="PROSITE" id="PS50089">
    <property type="entry name" value="ZF_RING_2"/>
    <property type="match status" value="1"/>
</dbReference>
<dbReference type="AlphaFoldDB" id="A0A210PQ71"/>
<keyword evidence="2 4" id="KW-0863">Zinc-finger</keyword>
<dbReference type="InterPro" id="IPR001841">
    <property type="entry name" value="Znf_RING"/>
</dbReference>
<evidence type="ECO:0000256" key="3">
    <source>
        <dbReference type="ARBA" id="ARBA00022833"/>
    </source>
</evidence>
<name>A0A210PQ71_MIZYE</name>
<keyword evidence="8" id="KW-1185">Reference proteome</keyword>
<evidence type="ECO:0000256" key="2">
    <source>
        <dbReference type="ARBA" id="ARBA00022771"/>
    </source>
</evidence>
<feature type="region of interest" description="Disordered" evidence="5">
    <location>
        <begin position="119"/>
        <end position="147"/>
    </location>
</feature>
<dbReference type="InterPro" id="IPR013083">
    <property type="entry name" value="Znf_RING/FYVE/PHD"/>
</dbReference>
<dbReference type="SUPFAM" id="SSF57850">
    <property type="entry name" value="RING/U-box"/>
    <property type="match status" value="1"/>
</dbReference>
<dbReference type="Gene3D" id="3.30.40.10">
    <property type="entry name" value="Zinc/RING finger domain, C3HC4 (zinc finger)"/>
    <property type="match status" value="1"/>
</dbReference>
<dbReference type="PROSITE" id="PS00518">
    <property type="entry name" value="ZF_RING_1"/>
    <property type="match status" value="1"/>
</dbReference>
<feature type="domain" description="RING-type" evidence="6">
    <location>
        <begin position="19"/>
        <end position="59"/>
    </location>
</feature>
<evidence type="ECO:0000259" key="6">
    <source>
        <dbReference type="PROSITE" id="PS50089"/>
    </source>
</evidence>
<evidence type="ECO:0000313" key="7">
    <source>
        <dbReference type="EMBL" id="OWF38633.1"/>
    </source>
</evidence>
<sequence length="177" mass="20343">MSTSVLEATQNVYEQRFNCIVCLSPRLKMVYGMCQHRVCEDCLYNDDIRRPSFDKCPACLKEDMFPLLRPDIPEDSIEGQKCLGVRSCPNEGCNVEMWEWEVESHLVVCPNRMQKSGVKKKRPSLPENCSESEKKLKSQSKAEVGSTRVLRSKSLSVRVSGTRRMYRRSRNSTNILT</sequence>
<proteinExistence type="predicted"/>
<keyword evidence="1" id="KW-0479">Metal-binding</keyword>
<dbReference type="Proteomes" id="UP000242188">
    <property type="component" value="Unassembled WGS sequence"/>
</dbReference>
<keyword evidence="3" id="KW-0862">Zinc</keyword>
<dbReference type="OrthoDB" id="6040387at2759"/>
<protein>
    <recommendedName>
        <fullName evidence="6">RING-type domain-containing protein</fullName>
    </recommendedName>
</protein>
<organism evidence="7 8">
    <name type="scientific">Mizuhopecten yessoensis</name>
    <name type="common">Japanese scallop</name>
    <name type="synonym">Patinopecten yessoensis</name>
    <dbReference type="NCBI Taxonomy" id="6573"/>
    <lineage>
        <taxon>Eukaryota</taxon>
        <taxon>Metazoa</taxon>
        <taxon>Spiralia</taxon>
        <taxon>Lophotrochozoa</taxon>
        <taxon>Mollusca</taxon>
        <taxon>Bivalvia</taxon>
        <taxon>Autobranchia</taxon>
        <taxon>Pteriomorphia</taxon>
        <taxon>Pectinida</taxon>
        <taxon>Pectinoidea</taxon>
        <taxon>Pectinidae</taxon>
        <taxon>Mizuhopecten</taxon>
    </lineage>
</organism>
<dbReference type="InterPro" id="IPR017907">
    <property type="entry name" value="Znf_RING_CS"/>
</dbReference>
<comment type="caution">
    <text evidence="7">The sequence shown here is derived from an EMBL/GenBank/DDBJ whole genome shotgun (WGS) entry which is preliminary data.</text>
</comment>
<reference evidence="7 8" key="1">
    <citation type="journal article" date="2017" name="Nat. Ecol. Evol.">
        <title>Scallop genome provides insights into evolution of bilaterian karyotype and development.</title>
        <authorList>
            <person name="Wang S."/>
            <person name="Zhang J."/>
            <person name="Jiao W."/>
            <person name="Li J."/>
            <person name="Xun X."/>
            <person name="Sun Y."/>
            <person name="Guo X."/>
            <person name="Huan P."/>
            <person name="Dong B."/>
            <person name="Zhang L."/>
            <person name="Hu X."/>
            <person name="Sun X."/>
            <person name="Wang J."/>
            <person name="Zhao C."/>
            <person name="Wang Y."/>
            <person name="Wang D."/>
            <person name="Huang X."/>
            <person name="Wang R."/>
            <person name="Lv J."/>
            <person name="Li Y."/>
            <person name="Zhang Z."/>
            <person name="Liu B."/>
            <person name="Lu W."/>
            <person name="Hui Y."/>
            <person name="Liang J."/>
            <person name="Zhou Z."/>
            <person name="Hou R."/>
            <person name="Li X."/>
            <person name="Liu Y."/>
            <person name="Li H."/>
            <person name="Ning X."/>
            <person name="Lin Y."/>
            <person name="Zhao L."/>
            <person name="Xing Q."/>
            <person name="Dou J."/>
            <person name="Li Y."/>
            <person name="Mao J."/>
            <person name="Guo H."/>
            <person name="Dou H."/>
            <person name="Li T."/>
            <person name="Mu C."/>
            <person name="Jiang W."/>
            <person name="Fu Q."/>
            <person name="Fu X."/>
            <person name="Miao Y."/>
            <person name="Liu J."/>
            <person name="Yu Q."/>
            <person name="Li R."/>
            <person name="Liao H."/>
            <person name="Li X."/>
            <person name="Kong Y."/>
            <person name="Jiang Z."/>
            <person name="Chourrout D."/>
            <person name="Li R."/>
            <person name="Bao Z."/>
        </authorList>
    </citation>
    <scope>NUCLEOTIDE SEQUENCE [LARGE SCALE GENOMIC DNA]</scope>
    <source>
        <strain evidence="7 8">PY_sf001</strain>
    </source>
</reference>
<dbReference type="STRING" id="6573.A0A210PQ71"/>
<gene>
    <name evidence="7" type="ORF">KP79_PYT09955</name>
</gene>
<evidence type="ECO:0000256" key="5">
    <source>
        <dbReference type="SAM" id="MobiDB-lite"/>
    </source>
</evidence>
<evidence type="ECO:0000256" key="4">
    <source>
        <dbReference type="PROSITE-ProRule" id="PRU00175"/>
    </source>
</evidence>
<evidence type="ECO:0000256" key="1">
    <source>
        <dbReference type="ARBA" id="ARBA00022723"/>
    </source>
</evidence>
<accession>A0A210PQ71</accession>
<evidence type="ECO:0000313" key="8">
    <source>
        <dbReference type="Proteomes" id="UP000242188"/>
    </source>
</evidence>